<evidence type="ECO:0000313" key="20">
    <source>
        <dbReference type="EMBL" id="WNO54592.1"/>
    </source>
</evidence>
<keyword evidence="10 15" id="KW-0798">TonB box</keyword>
<feature type="domain" description="TonB-dependent receptor plug" evidence="19">
    <location>
        <begin position="54"/>
        <end position="154"/>
    </location>
</feature>
<feature type="compositionally biased region" description="Basic and acidic residues" evidence="16">
    <location>
        <begin position="23"/>
        <end position="35"/>
    </location>
</feature>
<dbReference type="Pfam" id="PF00593">
    <property type="entry name" value="TonB_dep_Rec_b-barrel"/>
    <property type="match status" value="1"/>
</dbReference>
<dbReference type="CDD" id="cd01347">
    <property type="entry name" value="ligand_gated_channel"/>
    <property type="match status" value="1"/>
</dbReference>
<evidence type="ECO:0000259" key="19">
    <source>
        <dbReference type="Pfam" id="PF07715"/>
    </source>
</evidence>
<organism evidence="20 21">
    <name type="scientific">Stakelama saccharophila</name>
    <dbReference type="NCBI Taxonomy" id="3075605"/>
    <lineage>
        <taxon>Bacteria</taxon>
        <taxon>Pseudomonadati</taxon>
        <taxon>Pseudomonadota</taxon>
        <taxon>Alphaproteobacteria</taxon>
        <taxon>Sphingomonadales</taxon>
        <taxon>Sphingomonadaceae</taxon>
        <taxon>Stakelama</taxon>
    </lineage>
</organism>
<dbReference type="InterPro" id="IPR037066">
    <property type="entry name" value="Plug_dom_sf"/>
</dbReference>
<dbReference type="Proteomes" id="UP001302249">
    <property type="component" value="Chromosome"/>
</dbReference>
<sequence>MKRLPHLLVAASLLAPATTAAAQDRDQDRQSRKDIIVTGRGQEDTAGTKTSTPPMQVPQPVTVIDAETYLSQGALSVSDTLRYAAGVQANSYGLDSRVDSSFVRGVNPVQYRDGMRDIYGNYVSTTADPYNFSRVELVRGPASVLFGQGSIGGIVNLVSKTPEFETSGEASVVYGSYDRKEFMGDVTGAIGRTLAARLVTRVRDADTQTDYVPDDRVLVSPSLRWRPSDDTDVTLIGLYQEDDGGSTAQFLPVIGTLYPNPNAENGRIPFDRFIGDPDWDRYDGRLAQGTILVDQRLGNRAKLSLKARYIDSDQQYFTHYPDSYQNPTDPYVDADHRIVGLYGDGTISGLNIFTTDNNVQVDFDTGSAVEHVLLAGVDYSWYRIRQRSAGGYEEIDIYDPDYAALTPPEFGDTISRSSQHQLGFYVQDQIRLWDRVSVVLGARHDDVTTKSPGSPDEDADATSLRAGIIGDLGAGFAPFFSYTESFLPVAGLDNAGDPYKPSRGKQFEAGLKWQPDPATRLTVTGFHITESNRLIDDPTDPTNQIQAGELTSKGVEFEGFRRLPGDFELIANFSYTDAELTETDDPIQLGRQLNSVPKYNWSIWTTKSFAMDEGVKLRLGAGVRHRGETVSRSAIWTVRTPDATLVDALAAIEWDQWRLSVNANNLLGKEYYGACLARGDCFLGAKRNVFATLTWRFGR</sequence>
<keyword evidence="6 14" id="KW-0812">Transmembrane</keyword>
<keyword evidence="12 20" id="KW-0675">Receptor</keyword>
<dbReference type="NCBIfam" id="TIGR01783">
    <property type="entry name" value="TonB-siderophor"/>
    <property type="match status" value="1"/>
</dbReference>
<dbReference type="InterPro" id="IPR010105">
    <property type="entry name" value="TonB_sidphr_rcpt"/>
</dbReference>
<keyword evidence="21" id="KW-1185">Reference proteome</keyword>
<evidence type="ECO:0000256" key="12">
    <source>
        <dbReference type="ARBA" id="ARBA00023170"/>
    </source>
</evidence>
<dbReference type="PANTHER" id="PTHR32552">
    <property type="entry name" value="FERRICHROME IRON RECEPTOR-RELATED"/>
    <property type="match status" value="1"/>
</dbReference>
<dbReference type="InterPro" id="IPR012910">
    <property type="entry name" value="Plug_dom"/>
</dbReference>
<evidence type="ECO:0000256" key="1">
    <source>
        <dbReference type="ARBA" id="ARBA00004571"/>
    </source>
</evidence>
<protein>
    <submittedName>
        <fullName evidence="20">TonB-dependent siderophore receptor</fullName>
    </submittedName>
</protein>
<evidence type="ECO:0000259" key="18">
    <source>
        <dbReference type="Pfam" id="PF00593"/>
    </source>
</evidence>
<dbReference type="EMBL" id="CP135076">
    <property type="protein sequence ID" value="WNO54592.1"/>
    <property type="molecule type" value="Genomic_DNA"/>
</dbReference>
<keyword evidence="11 14" id="KW-0472">Membrane</keyword>
<comment type="subcellular location">
    <subcellularLocation>
        <location evidence="1 14">Cell outer membrane</location>
        <topology evidence="1 14">Multi-pass membrane protein</topology>
    </subcellularLocation>
</comment>
<name>A0ABZ0BAZ6_9SPHN</name>
<evidence type="ECO:0000256" key="15">
    <source>
        <dbReference type="RuleBase" id="RU003357"/>
    </source>
</evidence>
<evidence type="ECO:0000256" key="11">
    <source>
        <dbReference type="ARBA" id="ARBA00023136"/>
    </source>
</evidence>
<evidence type="ECO:0000256" key="7">
    <source>
        <dbReference type="ARBA" id="ARBA00022729"/>
    </source>
</evidence>
<evidence type="ECO:0000256" key="9">
    <source>
        <dbReference type="ARBA" id="ARBA00023065"/>
    </source>
</evidence>
<keyword evidence="4 14" id="KW-1134">Transmembrane beta strand</keyword>
<keyword evidence="7 17" id="KW-0732">Signal</keyword>
<evidence type="ECO:0000256" key="13">
    <source>
        <dbReference type="ARBA" id="ARBA00023237"/>
    </source>
</evidence>
<dbReference type="Gene3D" id="2.40.170.20">
    <property type="entry name" value="TonB-dependent receptor, beta-barrel domain"/>
    <property type="match status" value="1"/>
</dbReference>
<feature type="signal peptide" evidence="17">
    <location>
        <begin position="1"/>
        <end position="22"/>
    </location>
</feature>
<dbReference type="Pfam" id="PF07715">
    <property type="entry name" value="Plug"/>
    <property type="match status" value="1"/>
</dbReference>
<evidence type="ECO:0000256" key="16">
    <source>
        <dbReference type="SAM" id="MobiDB-lite"/>
    </source>
</evidence>
<feature type="domain" description="TonB-dependent receptor-like beta-barrel" evidence="18">
    <location>
        <begin position="225"/>
        <end position="666"/>
    </location>
</feature>
<comment type="similarity">
    <text evidence="2 14 15">Belongs to the TonB-dependent receptor family.</text>
</comment>
<reference evidence="20 21" key="1">
    <citation type="submission" date="2023-09" db="EMBL/GenBank/DDBJ databases">
        <authorList>
            <person name="Rey-Velasco X."/>
        </authorList>
    </citation>
    <scope>NUCLEOTIDE SEQUENCE [LARGE SCALE GENOMIC DNA]</scope>
    <source>
        <strain evidence="20 21">W311</strain>
    </source>
</reference>
<gene>
    <name evidence="20" type="ORF">RPR59_04900</name>
</gene>
<dbReference type="Gene3D" id="2.170.130.10">
    <property type="entry name" value="TonB-dependent receptor, plug domain"/>
    <property type="match status" value="1"/>
</dbReference>
<accession>A0ABZ0BAZ6</accession>
<evidence type="ECO:0000256" key="17">
    <source>
        <dbReference type="SAM" id="SignalP"/>
    </source>
</evidence>
<evidence type="ECO:0000256" key="8">
    <source>
        <dbReference type="ARBA" id="ARBA00023004"/>
    </source>
</evidence>
<proteinExistence type="inferred from homology"/>
<keyword evidence="3 14" id="KW-0813">Transport</keyword>
<evidence type="ECO:0000256" key="4">
    <source>
        <dbReference type="ARBA" id="ARBA00022452"/>
    </source>
</evidence>
<dbReference type="InterPro" id="IPR036942">
    <property type="entry name" value="Beta-barrel_TonB_sf"/>
</dbReference>
<dbReference type="InterPro" id="IPR039426">
    <property type="entry name" value="TonB-dep_rcpt-like"/>
</dbReference>
<dbReference type="RefSeq" id="WP_313917253.1">
    <property type="nucleotide sequence ID" value="NZ_CP135076.1"/>
</dbReference>
<keyword evidence="5" id="KW-0410">Iron transport</keyword>
<evidence type="ECO:0000256" key="10">
    <source>
        <dbReference type="ARBA" id="ARBA00023077"/>
    </source>
</evidence>
<evidence type="ECO:0000256" key="5">
    <source>
        <dbReference type="ARBA" id="ARBA00022496"/>
    </source>
</evidence>
<dbReference type="PROSITE" id="PS52016">
    <property type="entry name" value="TONB_DEPENDENT_REC_3"/>
    <property type="match status" value="1"/>
</dbReference>
<dbReference type="PANTHER" id="PTHR32552:SF68">
    <property type="entry name" value="FERRICHROME OUTER MEMBRANE TRANSPORTER_PHAGE RECEPTOR"/>
    <property type="match status" value="1"/>
</dbReference>
<evidence type="ECO:0000256" key="14">
    <source>
        <dbReference type="PROSITE-ProRule" id="PRU01360"/>
    </source>
</evidence>
<keyword evidence="13 14" id="KW-0998">Cell outer membrane</keyword>
<keyword evidence="8" id="KW-0408">Iron</keyword>
<evidence type="ECO:0000256" key="3">
    <source>
        <dbReference type="ARBA" id="ARBA00022448"/>
    </source>
</evidence>
<dbReference type="SUPFAM" id="SSF56935">
    <property type="entry name" value="Porins"/>
    <property type="match status" value="1"/>
</dbReference>
<evidence type="ECO:0000256" key="2">
    <source>
        <dbReference type="ARBA" id="ARBA00009810"/>
    </source>
</evidence>
<dbReference type="InterPro" id="IPR000531">
    <property type="entry name" value="Beta-barrel_TonB"/>
</dbReference>
<feature type="region of interest" description="Disordered" evidence="16">
    <location>
        <begin position="19"/>
        <end position="56"/>
    </location>
</feature>
<evidence type="ECO:0000313" key="21">
    <source>
        <dbReference type="Proteomes" id="UP001302249"/>
    </source>
</evidence>
<evidence type="ECO:0000256" key="6">
    <source>
        <dbReference type="ARBA" id="ARBA00022692"/>
    </source>
</evidence>
<feature type="chain" id="PRO_5047156339" evidence="17">
    <location>
        <begin position="23"/>
        <end position="699"/>
    </location>
</feature>
<keyword evidence="9" id="KW-0406">Ion transport</keyword>